<evidence type="ECO:0000256" key="1">
    <source>
        <dbReference type="SAM" id="Phobius"/>
    </source>
</evidence>
<keyword evidence="1" id="KW-0472">Membrane</keyword>
<organism evidence="2 3">
    <name type="scientific">Bradyrhizobium japonicum</name>
    <dbReference type="NCBI Taxonomy" id="375"/>
    <lineage>
        <taxon>Bacteria</taxon>
        <taxon>Pseudomonadati</taxon>
        <taxon>Pseudomonadota</taxon>
        <taxon>Alphaproteobacteria</taxon>
        <taxon>Hyphomicrobiales</taxon>
        <taxon>Nitrobacteraceae</taxon>
        <taxon>Bradyrhizobium</taxon>
    </lineage>
</organism>
<accession>A0A0A3XHU6</accession>
<reference evidence="2 3" key="1">
    <citation type="submission" date="2014-09" db="EMBL/GenBank/DDBJ databases">
        <title>Draft genome of Bradyrhizobium japonicum Is-34.</title>
        <authorList>
            <person name="Tsurumaru H."/>
            <person name="Yamakawa T."/>
            <person name="Hashimoto S."/>
            <person name="Okizaki K."/>
            <person name="Kanesaki Y."/>
            <person name="Yoshikawa H."/>
            <person name="Yajima S."/>
        </authorList>
    </citation>
    <scope>NUCLEOTIDE SEQUENCE [LARGE SCALE GENOMIC DNA]</scope>
    <source>
        <strain evidence="2 3">Is-34</strain>
    </source>
</reference>
<comment type="caution">
    <text evidence="2">The sequence shown here is derived from an EMBL/GenBank/DDBJ whole genome shotgun (WGS) entry which is preliminary data.</text>
</comment>
<feature type="transmembrane region" description="Helical" evidence="1">
    <location>
        <begin position="58"/>
        <end position="75"/>
    </location>
</feature>
<dbReference type="EMBL" id="JRPN01000136">
    <property type="protein sequence ID" value="KGT72839.1"/>
    <property type="molecule type" value="Genomic_DNA"/>
</dbReference>
<name>A0A0A3XHU6_BRAJP</name>
<dbReference type="Proteomes" id="UP000030377">
    <property type="component" value="Unassembled WGS sequence"/>
</dbReference>
<keyword evidence="1" id="KW-0812">Transmembrane</keyword>
<evidence type="ECO:0000313" key="2">
    <source>
        <dbReference type="EMBL" id="KGT72839.1"/>
    </source>
</evidence>
<proteinExistence type="predicted"/>
<dbReference type="InterPro" id="IPR025917">
    <property type="entry name" value="YuiB"/>
</dbReference>
<feature type="transmembrane region" description="Helical" evidence="1">
    <location>
        <begin position="31"/>
        <end position="52"/>
    </location>
</feature>
<protein>
    <submittedName>
        <fullName evidence="2">Uncharacterized protein</fullName>
    </submittedName>
</protein>
<sequence length="86" mass="9361">MNLIQFVISIVLFAVLGFGIGFIINMVLKTTWLPTILTVIVIAATLIVKQIAPGPFDIAILAVGIIGVVTSGWTIQTLRKKGYRMF</sequence>
<gene>
    <name evidence="2" type="ORF">MA20_47970</name>
</gene>
<evidence type="ECO:0000313" key="3">
    <source>
        <dbReference type="Proteomes" id="UP000030377"/>
    </source>
</evidence>
<dbReference type="Pfam" id="PF14068">
    <property type="entry name" value="YuiB"/>
    <property type="match status" value="2"/>
</dbReference>
<dbReference type="AlphaFoldDB" id="A0A0A3XHU6"/>
<keyword evidence="1" id="KW-1133">Transmembrane helix</keyword>
<feature type="transmembrane region" description="Helical" evidence="1">
    <location>
        <begin position="6"/>
        <end position="24"/>
    </location>
</feature>